<sequence>MKAANLGAWVWNPSLGRIDCDDRSRHILGLSPTQLLLYPQWTELIHPDDVAVFQLTFENARLTPSLTDFDISLRLKTGPWIRLVARPAVSEAGKVASVAGVIQEVTQLRQAEQITFNEDRFRSLIREAPVATSLYVGPEFRIEVANAPMLAFWGKGDLPLGKPLAQALPELAGQPFLQILEDILATGKTHQQQGAKARLVVDGEPRTFYFDFTYKPLFNELGQVYAIMNMAIDVTDQVLAQQELEETDAVLRSAIELAQLGNWSIDLSAQVVNYSPRLREWFGLSDDEVITVERGFEVISESDRERVQRAMLHAIATGTDGIYDVEYKVNTSRMAKQRILHVQGRALRDAQGHAYRITGTAQDVTLQRQLQWELESQLQERTEQLAAANEELQASNEELQASNEELQASNEELQASNEELYLSNEEVGQINEQLRVSVDDLRRSNENLQQFAYIASHDLQEPLRKVQSFSNLLQRQYAEQLSEMGLDYLERIQGAAERMSSLIRDLLTYSKVSTRQESFAPLALQSVFDEVLQTLEFQLEQTRALVEIDQPLPVLKGDPMQLRQLFQNLLTNALKFTRPGIAPRIHIRVFQIKRQDLPAQVRPTGYAQVFYQICVIDQGIGFDNKYQDRIFQLFQRLHGRSEYSGTGIGLAICQRVAENHGGAITANSQPGEGATFCVYLPE</sequence>
<evidence type="ECO:0000256" key="4">
    <source>
        <dbReference type="ARBA" id="ARBA00022679"/>
    </source>
</evidence>
<dbReference type="InterPro" id="IPR005467">
    <property type="entry name" value="His_kinase_dom"/>
</dbReference>
<dbReference type="SUPFAM" id="SSF47384">
    <property type="entry name" value="Homodimeric domain of signal transducing histidine kinase"/>
    <property type="match status" value="1"/>
</dbReference>
<feature type="domain" description="PAS" evidence="8">
    <location>
        <begin position="247"/>
        <end position="318"/>
    </location>
</feature>
<dbReference type="Pfam" id="PF08448">
    <property type="entry name" value="PAS_4"/>
    <property type="match status" value="1"/>
</dbReference>
<dbReference type="Gene3D" id="1.10.287.130">
    <property type="match status" value="1"/>
</dbReference>
<keyword evidence="10" id="KW-0547">Nucleotide-binding</keyword>
<dbReference type="PANTHER" id="PTHR43304">
    <property type="entry name" value="PHYTOCHROME-LIKE PROTEIN CPH1"/>
    <property type="match status" value="1"/>
</dbReference>
<dbReference type="InterPro" id="IPR003661">
    <property type="entry name" value="HisK_dim/P_dom"/>
</dbReference>
<evidence type="ECO:0000256" key="3">
    <source>
        <dbReference type="ARBA" id="ARBA00022553"/>
    </source>
</evidence>
<dbReference type="SUPFAM" id="SSF55785">
    <property type="entry name" value="PYP-like sensor domain (PAS domain)"/>
    <property type="match status" value="3"/>
</dbReference>
<dbReference type="Gene3D" id="3.30.450.20">
    <property type="entry name" value="PAS domain"/>
    <property type="match status" value="3"/>
</dbReference>
<dbReference type="PANTHER" id="PTHR43304:SF1">
    <property type="entry name" value="PAC DOMAIN-CONTAINING PROTEIN"/>
    <property type="match status" value="1"/>
</dbReference>
<dbReference type="InterPro" id="IPR036097">
    <property type="entry name" value="HisK_dim/P_sf"/>
</dbReference>
<organism evidence="10 11">
    <name type="scientific">Larkinella insperata</name>
    <dbReference type="NCBI Taxonomy" id="332158"/>
    <lineage>
        <taxon>Bacteria</taxon>
        <taxon>Pseudomonadati</taxon>
        <taxon>Bacteroidota</taxon>
        <taxon>Cytophagia</taxon>
        <taxon>Cytophagales</taxon>
        <taxon>Spirosomataceae</taxon>
        <taxon>Larkinella</taxon>
    </lineage>
</organism>
<keyword evidence="10" id="KW-0067">ATP-binding</keyword>
<evidence type="ECO:0000313" key="11">
    <source>
        <dbReference type="Proteomes" id="UP001597116"/>
    </source>
</evidence>
<gene>
    <name evidence="10" type="ORF">ACFQ4C_01605</name>
</gene>
<dbReference type="PROSITE" id="PS50112">
    <property type="entry name" value="PAS"/>
    <property type="match status" value="1"/>
</dbReference>
<dbReference type="InterPro" id="IPR035965">
    <property type="entry name" value="PAS-like_dom_sf"/>
</dbReference>
<dbReference type="PROSITE" id="PS50109">
    <property type="entry name" value="HIS_KIN"/>
    <property type="match status" value="1"/>
</dbReference>
<feature type="domain" description="PAC" evidence="9">
    <location>
        <begin position="323"/>
        <end position="376"/>
    </location>
</feature>
<dbReference type="InterPro" id="IPR000014">
    <property type="entry name" value="PAS"/>
</dbReference>
<dbReference type="GO" id="GO:0005524">
    <property type="term" value="F:ATP binding"/>
    <property type="evidence" value="ECO:0007669"/>
    <property type="project" value="UniProtKB-KW"/>
</dbReference>
<dbReference type="Gene3D" id="3.30.565.10">
    <property type="entry name" value="Histidine kinase-like ATPase, C-terminal domain"/>
    <property type="match status" value="1"/>
</dbReference>
<evidence type="ECO:0000259" key="8">
    <source>
        <dbReference type="PROSITE" id="PS50112"/>
    </source>
</evidence>
<keyword evidence="3" id="KW-0597">Phosphoprotein</keyword>
<evidence type="ECO:0000256" key="6">
    <source>
        <dbReference type="SAM" id="Coils"/>
    </source>
</evidence>
<keyword evidence="6" id="KW-0175">Coiled coil</keyword>
<dbReference type="NCBIfam" id="TIGR00229">
    <property type="entry name" value="sensory_box"/>
    <property type="match status" value="1"/>
</dbReference>
<reference evidence="11" key="1">
    <citation type="journal article" date="2019" name="Int. J. Syst. Evol. Microbiol.">
        <title>The Global Catalogue of Microorganisms (GCM) 10K type strain sequencing project: providing services to taxonomists for standard genome sequencing and annotation.</title>
        <authorList>
            <consortium name="The Broad Institute Genomics Platform"/>
            <consortium name="The Broad Institute Genome Sequencing Center for Infectious Disease"/>
            <person name="Wu L."/>
            <person name="Ma J."/>
        </authorList>
    </citation>
    <scope>NUCLEOTIDE SEQUENCE [LARGE SCALE GENOMIC DNA]</scope>
    <source>
        <strain evidence="11">CCUG 55608</strain>
    </source>
</reference>
<dbReference type="SMART" id="SM00388">
    <property type="entry name" value="HisKA"/>
    <property type="match status" value="1"/>
</dbReference>
<dbReference type="Pfam" id="PF02518">
    <property type="entry name" value="HATPase_c"/>
    <property type="match status" value="1"/>
</dbReference>
<dbReference type="InterPro" id="IPR013656">
    <property type="entry name" value="PAS_4"/>
</dbReference>
<evidence type="ECO:0000313" key="10">
    <source>
        <dbReference type="EMBL" id="MFD1139780.1"/>
    </source>
</evidence>
<dbReference type="RefSeq" id="WP_265990457.1">
    <property type="nucleotide sequence ID" value="NZ_CP110973.1"/>
</dbReference>
<dbReference type="EC" id="2.7.13.3" evidence="2"/>
<comment type="catalytic activity">
    <reaction evidence="1">
        <text>ATP + protein L-histidine = ADP + protein N-phospho-L-histidine.</text>
        <dbReference type="EC" id="2.7.13.3"/>
    </reaction>
</comment>
<feature type="domain" description="PAC" evidence="9">
    <location>
        <begin position="193"/>
        <end position="246"/>
    </location>
</feature>
<dbReference type="PROSITE" id="PS50113">
    <property type="entry name" value="PAC"/>
    <property type="match status" value="2"/>
</dbReference>
<dbReference type="Pfam" id="PF00512">
    <property type="entry name" value="HisKA"/>
    <property type="match status" value="1"/>
</dbReference>
<dbReference type="InterPro" id="IPR013655">
    <property type="entry name" value="PAS_fold_3"/>
</dbReference>
<proteinExistence type="predicted"/>
<dbReference type="InterPro" id="IPR000700">
    <property type="entry name" value="PAS-assoc_C"/>
</dbReference>
<dbReference type="CDD" id="cd00130">
    <property type="entry name" value="PAS"/>
    <property type="match status" value="2"/>
</dbReference>
<accession>A0ABW3Q905</accession>
<evidence type="ECO:0000259" key="9">
    <source>
        <dbReference type="PROSITE" id="PS50113"/>
    </source>
</evidence>
<dbReference type="InterPro" id="IPR052162">
    <property type="entry name" value="Sensor_kinase/Photoreceptor"/>
</dbReference>
<keyword evidence="11" id="KW-1185">Reference proteome</keyword>
<evidence type="ECO:0000259" key="7">
    <source>
        <dbReference type="PROSITE" id="PS50109"/>
    </source>
</evidence>
<dbReference type="InterPro" id="IPR036890">
    <property type="entry name" value="HATPase_C_sf"/>
</dbReference>
<feature type="coiled-coil region" evidence="6">
    <location>
        <begin position="371"/>
        <end position="451"/>
    </location>
</feature>
<dbReference type="Proteomes" id="UP001597116">
    <property type="component" value="Unassembled WGS sequence"/>
</dbReference>
<dbReference type="InterPro" id="IPR004358">
    <property type="entry name" value="Sig_transdc_His_kin-like_C"/>
</dbReference>
<evidence type="ECO:0000256" key="5">
    <source>
        <dbReference type="ARBA" id="ARBA00022777"/>
    </source>
</evidence>
<feature type="domain" description="Histidine kinase" evidence="7">
    <location>
        <begin position="454"/>
        <end position="682"/>
    </location>
</feature>
<dbReference type="SMART" id="SM00387">
    <property type="entry name" value="HATPase_c"/>
    <property type="match status" value="1"/>
</dbReference>
<evidence type="ECO:0000256" key="2">
    <source>
        <dbReference type="ARBA" id="ARBA00012438"/>
    </source>
</evidence>
<dbReference type="EMBL" id="JBHTLP010000001">
    <property type="protein sequence ID" value="MFD1139780.1"/>
    <property type="molecule type" value="Genomic_DNA"/>
</dbReference>
<evidence type="ECO:0000256" key="1">
    <source>
        <dbReference type="ARBA" id="ARBA00000085"/>
    </source>
</evidence>
<dbReference type="SMART" id="SM00091">
    <property type="entry name" value="PAS"/>
    <property type="match status" value="3"/>
</dbReference>
<dbReference type="SUPFAM" id="SSF55874">
    <property type="entry name" value="ATPase domain of HSP90 chaperone/DNA topoisomerase II/histidine kinase"/>
    <property type="match status" value="1"/>
</dbReference>
<dbReference type="Gene3D" id="2.10.70.100">
    <property type="match status" value="1"/>
</dbReference>
<dbReference type="InterPro" id="IPR003594">
    <property type="entry name" value="HATPase_dom"/>
</dbReference>
<protein>
    <recommendedName>
        <fullName evidence="2">histidine kinase</fullName>
        <ecNumber evidence="2">2.7.13.3</ecNumber>
    </recommendedName>
</protein>
<dbReference type="PRINTS" id="PR00344">
    <property type="entry name" value="BCTRLSENSOR"/>
</dbReference>
<dbReference type="CDD" id="cd00082">
    <property type="entry name" value="HisKA"/>
    <property type="match status" value="1"/>
</dbReference>
<name>A0ABW3Q905_9BACT</name>
<comment type="caution">
    <text evidence="10">The sequence shown here is derived from an EMBL/GenBank/DDBJ whole genome shotgun (WGS) entry which is preliminary data.</text>
</comment>
<dbReference type="Pfam" id="PF08447">
    <property type="entry name" value="PAS_3"/>
    <property type="match status" value="2"/>
</dbReference>
<keyword evidence="4" id="KW-0808">Transferase</keyword>
<keyword evidence="5" id="KW-0418">Kinase</keyword>